<evidence type="ECO:0000256" key="1">
    <source>
        <dbReference type="SAM" id="MobiDB-lite"/>
    </source>
</evidence>
<dbReference type="eggNOG" id="ENOG5033AUY">
    <property type="taxonomic scope" value="Bacteria"/>
</dbReference>
<evidence type="ECO:0000259" key="3">
    <source>
        <dbReference type="Pfam" id="PF13392"/>
    </source>
</evidence>
<dbReference type="KEGG" id="bmj:BMULJ_04685"/>
<reference evidence="4 5" key="1">
    <citation type="submission" date="2007-04" db="EMBL/GenBank/DDBJ databases">
        <title>Complete genome sequence of Burkholderia multivorans ATCC 17616.</title>
        <authorList>
            <person name="Ohtsubo Y."/>
            <person name="Yamashita A."/>
            <person name="Kurokawa K."/>
            <person name="Takami H."/>
            <person name="Yuhara S."/>
            <person name="Nishiyama E."/>
            <person name="Endo R."/>
            <person name="Miyazaki R."/>
            <person name="Ono A."/>
            <person name="Yano K."/>
            <person name="Ito M."/>
            <person name="Sota M."/>
            <person name="Yuji N."/>
            <person name="Hattori M."/>
            <person name="Tsuda M."/>
        </authorList>
    </citation>
    <scope>NUCLEOTIDE SEQUENCE [LARGE SCALE GENOMIC DNA]</scope>
    <source>
        <strain evidence="5">ATCC 17616 / 249</strain>
    </source>
</reference>
<dbReference type="Proteomes" id="UP000008815">
    <property type="component" value="Chromosome 2"/>
</dbReference>
<keyword evidence="5" id="KW-1185">Reference proteome</keyword>
<protein>
    <submittedName>
        <fullName evidence="4">Bacteriophage endonuclease</fullName>
    </submittedName>
</protein>
<dbReference type="GO" id="GO:0016788">
    <property type="term" value="F:hydrolase activity, acting on ester bonds"/>
    <property type="evidence" value="ECO:0007669"/>
    <property type="project" value="InterPro"/>
</dbReference>
<dbReference type="SUPFAM" id="SSF54060">
    <property type="entry name" value="His-Me finger endonucleases"/>
    <property type="match status" value="1"/>
</dbReference>
<keyword evidence="4" id="KW-0255">Endonuclease</keyword>
<accession>A0A0H3KMS8</accession>
<dbReference type="EMBL" id="AP009386">
    <property type="protein sequence ID" value="BAG46535.1"/>
    <property type="molecule type" value="Genomic_DNA"/>
</dbReference>
<dbReference type="AlphaFoldDB" id="A0A0H3KMS8"/>
<dbReference type="Pfam" id="PF13392">
    <property type="entry name" value="HNH_3"/>
    <property type="match status" value="1"/>
</dbReference>
<evidence type="ECO:0000313" key="4">
    <source>
        <dbReference type="EMBL" id="BAG46535.1"/>
    </source>
</evidence>
<dbReference type="STRING" id="395019.BMULJ_04685"/>
<dbReference type="InterPro" id="IPR003615">
    <property type="entry name" value="HNH_nuc"/>
</dbReference>
<dbReference type="GO" id="GO:0004519">
    <property type="term" value="F:endonuclease activity"/>
    <property type="evidence" value="ECO:0007669"/>
    <property type="project" value="UniProtKB-KW"/>
</dbReference>
<sequence length="179" mass="20012">MKITDDMLTEWRDVVGFEAFYEVSASGQIRNKRNNRIVSGTVYSKGYVVVCLSVGGNVERRLAHKIVAESWIGRRPDGMQIDHIDGNRRNNSKYNLRYVTAHQNILATVARGRQAAGTRNGQARLTSEQVEEIRATRAKGGRYWGGKATCGSLRRDIADHSESRGAQKSPSICPQDRPH</sequence>
<organism evidence="4 5">
    <name type="scientific">Burkholderia multivorans (strain ATCC 17616 / 249)</name>
    <dbReference type="NCBI Taxonomy" id="395019"/>
    <lineage>
        <taxon>Bacteria</taxon>
        <taxon>Pseudomonadati</taxon>
        <taxon>Pseudomonadota</taxon>
        <taxon>Betaproteobacteria</taxon>
        <taxon>Burkholderiales</taxon>
        <taxon>Burkholderiaceae</taxon>
        <taxon>Burkholderia</taxon>
        <taxon>Burkholderia cepacia complex</taxon>
    </lineage>
</organism>
<feature type="domain" description="HNH nuclease" evidence="3">
    <location>
        <begin position="61"/>
        <end position="104"/>
    </location>
</feature>
<dbReference type="InterPro" id="IPR044925">
    <property type="entry name" value="His-Me_finger_sf"/>
</dbReference>
<keyword evidence="4" id="KW-0378">Hydrolase</keyword>
<feature type="domain" description="NUMOD4" evidence="2">
    <location>
        <begin position="10"/>
        <end position="53"/>
    </location>
</feature>
<name>A0A0H3KMS8_BURM1</name>
<feature type="region of interest" description="Disordered" evidence="1">
    <location>
        <begin position="156"/>
        <end position="179"/>
    </location>
</feature>
<keyword evidence="4" id="KW-0540">Nuclease</keyword>
<dbReference type="Pfam" id="PF07463">
    <property type="entry name" value="NUMOD4"/>
    <property type="match status" value="1"/>
</dbReference>
<dbReference type="InterPro" id="IPR010902">
    <property type="entry name" value="NUMOD4"/>
</dbReference>
<dbReference type="RefSeq" id="WP_012216674.1">
    <property type="nucleotide sequence ID" value="NC_010086.1"/>
</dbReference>
<proteinExistence type="predicted"/>
<dbReference type="HOGENOM" id="CLU_099810_3_0_4"/>
<dbReference type="KEGG" id="bmu:Bmul_3832"/>
<evidence type="ECO:0000313" key="5">
    <source>
        <dbReference type="Proteomes" id="UP000008815"/>
    </source>
</evidence>
<dbReference type="Gene3D" id="3.90.75.20">
    <property type="match status" value="1"/>
</dbReference>
<gene>
    <name evidence="4" type="ordered locus">BMULJ_04685</name>
</gene>
<evidence type="ECO:0000259" key="2">
    <source>
        <dbReference type="Pfam" id="PF07463"/>
    </source>
</evidence>
<feature type="compositionally biased region" description="Basic and acidic residues" evidence="1">
    <location>
        <begin position="156"/>
        <end position="165"/>
    </location>
</feature>